<feature type="transmembrane region" description="Helical" evidence="6">
    <location>
        <begin position="353"/>
        <end position="376"/>
    </location>
</feature>
<dbReference type="Pfam" id="PF07690">
    <property type="entry name" value="MFS_1"/>
    <property type="match status" value="1"/>
</dbReference>
<feature type="transmembrane region" description="Helical" evidence="6">
    <location>
        <begin position="114"/>
        <end position="135"/>
    </location>
</feature>
<feature type="transmembrane region" description="Helical" evidence="6">
    <location>
        <begin position="20"/>
        <end position="46"/>
    </location>
</feature>
<dbReference type="PANTHER" id="PTHR43124">
    <property type="entry name" value="PURINE EFFLUX PUMP PBUE"/>
    <property type="match status" value="1"/>
</dbReference>
<evidence type="ECO:0000313" key="9">
    <source>
        <dbReference type="Proteomes" id="UP000245216"/>
    </source>
</evidence>
<dbReference type="STRING" id="511.UZ73_18520"/>
<keyword evidence="5 6" id="KW-0472">Membrane</keyword>
<reference evidence="8 9" key="2">
    <citation type="submission" date="2018-05" db="EMBL/GenBank/DDBJ databases">
        <authorList>
            <person name="Lanie J.A."/>
            <person name="Ng W.-L."/>
            <person name="Kazmierczak K.M."/>
            <person name="Andrzejewski T.M."/>
            <person name="Davidsen T.M."/>
            <person name="Wayne K.J."/>
            <person name="Tettelin H."/>
            <person name="Glass J.I."/>
            <person name="Rusch D."/>
            <person name="Podicherti R."/>
            <person name="Tsui H.-C.T."/>
            <person name="Winkler M.E."/>
        </authorList>
    </citation>
    <scope>NUCLEOTIDE SEQUENCE [LARGE SCALE GENOMIC DNA]</scope>
    <source>
        <strain evidence="8 9">YBY</strain>
    </source>
</reference>
<dbReference type="InterPro" id="IPR020846">
    <property type="entry name" value="MFS_dom"/>
</dbReference>
<dbReference type="PANTHER" id="PTHR43124:SF3">
    <property type="entry name" value="CHLORAMPHENICOL EFFLUX PUMP RV0191"/>
    <property type="match status" value="1"/>
</dbReference>
<reference evidence="8 9" key="1">
    <citation type="submission" date="2018-05" db="EMBL/GenBank/DDBJ databases">
        <title>Genome Sequence of an Efficient Indole-Degrading Bacterium, Alcaligenes sp.YBY.</title>
        <authorList>
            <person name="Yang B."/>
        </authorList>
    </citation>
    <scope>NUCLEOTIDE SEQUENCE [LARGE SCALE GENOMIC DNA]</scope>
    <source>
        <strain evidence="8 9">YBY</strain>
    </source>
</reference>
<evidence type="ECO:0000256" key="5">
    <source>
        <dbReference type="ARBA" id="ARBA00023136"/>
    </source>
</evidence>
<comment type="caution">
    <text evidence="8">The sequence shown here is derived from an EMBL/GenBank/DDBJ whole genome shotgun (WGS) entry which is preliminary data.</text>
</comment>
<feature type="transmembrane region" description="Helical" evidence="6">
    <location>
        <begin position="58"/>
        <end position="78"/>
    </location>
</feature>
<gene>
    <name evidence="8" type="ORF">DF183_05495</name>
</gene>
<feature type="transmembrane region" description="Helical" evidence="6">
    <location>
        <begin position="178"/>
        <end position="198"/>
    </location>
</feature>
<feature type="transmembrane region" description="Helical" evidence="6">
    <location>
        <begin position="90"/>
        <end position="108"/>
    </location>
</feature>
<dbReference type="AlphaFoldDB" id="A0A2U2BQB6"/>
<feature type="transmembrane region" description="Helical" evidence="6">
    <location>
        <begin position="264"/>
        <end position="283"/>
    </location>
</feature>
<comment type="subcellular location">
    <subcellularLocation>
        <location evidence="1">Cell membrane</location>
        <topology evidence="1">Multi-pass membrane protein</topology>
    </subcellularLocation>
</comment>
<dbReference type="GO" id="GO:0005886">
    <property type="term" value="C:plasma membrane"/>
    <property type="evidence" value="ECO:0007669"/>
    <property type="project" value="UniProtKB-SubCell"/>
</dbReference>
<feature type="domain" description="Major facilitator superfamily (MFS) profile" evidence="7">
    <location>
        <begin position="24"/>
        <end position="411"/>
    </location>
</feature>
<feature type="transmembrane region" description="Helical" evidence="6">
    <location>
        <begin position="321"/>
        <end position="341"/>
    </location>
</feature>
<dbReference type="GO" id="GO:0022857">
    <property type="term" value="F:transmembrane transporter activity"/>
    <property type="evidence" value="ECO:0007669"/>
    <property type="project" value="InterPro"/>
</dbReference>
<dbReference type="InterPro" id="IPR036259">
    <property type="entry name" value="MFS_trans_sf"/>
</dbReference>
<dbReference type="EMBL" id="QEXO01000001">
    <property type="protein sequence ID" value="PWE16176.1"/>
    <property type="molecule type" value="Genomic_DNA"/>
</dbReference>
<keyword evidence="2" id="KW-1003">Cell membrane</keyword>
<evidence type="ECO:0000256" key="2">
    <source>
        <dbReference type="ARBA" id="ARBA00022475"/>
    </source>
</evidence>
<evidence type="ECO:0000256" key="3">
    <source>
        <dbReference type="ARBA" id="ARBA00022692"/>
    </source>
</evidence>
<evidence type="ECO:0000256" key="4">
    <source>
        <dbReference type="ARBA" id="ARBA00022989"/>
    </source>
</evidence>
<dbReference type="InterPro" id="IPR050189">
    <property type="entry name" value="MFS_Efflux_Transporters"/>
</dbReference>
<organism evidence="8 9">
    <name type="scientific">Alcaligenes faecalis</name>
    <dbReference type="NCBI Taxonomy" id="511"/>
    <lineage>
        <taxon>Bacteria</taxon>
        <taxon>Pseudomonadati</taxon>
        <taxon>Pseudomonadota</taxon>
        <taxon>Betaproteobacteria</taxon>
        <taxon>Burkholderiales</taxon>
        <taxon>Alcaligenaceae</taxon>
        <taxon>Alcaligenes</taxon>
    </lineage>
</organism>
<evidence type="ECO:0000313" key="8">
    <source>
        <dbReference type="EMBL" id="PWE16176.1"/>
    </source>
</evidence>
<evidence type="ECO:0000256" key="1">
    <source>
        <dbReference type="ARBA" id="ARBA00004651"/>
    </source>
</evidence>
<dbReference type="SUPFAM" id="SSF103473">
    <property type="entry name" value="MFS general substrate transporter"/>
    <property type="match status" value="1"/>
</dbReference>
<dbReference type="InterPro" id="IPR011701">
    <property type="entry name" value="MFS"/>
</dbReference>
<sequence>MVEQGVMGSPLDKAKPRGTVALLMLLMAVMGEMCLAADFYGFAAVIKIVSADLSLSPAQAGLVQGAFGVSFALGMLFWAPRGRSMSSARLYLIGLGGSGLLMLLQTQAQDFTQLFLLRLVVGFFDSAVWVGSMKIVMQWFAPRRQGLVLGIILAAYSLAITLDFALGLPYAMAHGWRAFFLVLGGLTLSACLITQLVVRAGPYQDPHDKIKTDAGVLRSIAARPWIWVGILAIFGALFSVAATATWLIPALIDVQKMAPEQAPLFGTIMGLSQVFFLILGGYVSDRFTRIGVMRVGMWLTILAASACVLVAWQALPYSGLLIVAILCGVGVFHGGAIFSYVGERYGVNLGPCAAGYAEMGGVFATFVAPSLLGLLLSLSGSYIWAFGSFLAVEVLVFIGFLMLNRLPSAQAE</sequence>
<name>A0A2U2BQB6_ALCFA</name>
<protein>
    <submittedName>
        <fullName evidence="8">MFS transporter</fullName>
    </submittedName>
</protein>
<accession>A0A2U2BQB6</accession>
<feature type="transmembrane region" description="Helical" evidence="6">
    <location>
        <begin position="382"/>
        <end position="403"/>
    </location>
</feature>
<feature type="transmembrane region" description="Helical" evidence="6">
    <location>
        <begin position="225"/>
        <end position="252"/>
    </location>
</feature>
<dbReference type="Gene3D" id="1.20.1250.20">
    <property type="entry name" value="MFS general substrate transporter like domains"/>
    <property type="match status" value="2"/>
</dbReference>
<evidence type="ECO:0000259" key="7">
    <source>
        <dbReference type="PROSITE" id="PS50850"/>
    </source>
</evidence>
<dbReference type="Proteomes" id="UP000245216">
    <property type="component" value="Unassembled WGS sequence"/>
</dbReference>
<dbReference type="RefSeq" id="WP_109088576.1">
    <property type="nucleotide sequence ID" value="NZ_QEXO01000001.1"/>
</dbReference>
<proteinExistence type="predicted"/>
<feature type="transmembrane region" description="Helical" evidence="6">
    <location>
        <begin position="147"/>
        <end position="172"/>
    </location>
</feature>
<evidence type="ECO:0000256" key="6">
    <source>
        <dbReference type="SAM" id="Phobius"/>
    </source>
</evidence>
<keyword evidence="4 6" id="KW-1133">Transmembrane helix</keyword>
<dbReference type="PROSITE" id="PS50850">
    <property type="entry name" value="MFS"/>
    <property type="match status" value="1"/>
</dbReference>
<keyword evidence="3 6" id="KW-0812">Transmembrane</keyword>
<feature type="transmembrane region" description="Helical" evidence="6">
    <location>
        <begin position="295"/>
        <end position="315"/>
    </location>
</feature>